<evidence type="ECO:0000313" key="2">
    <source>
        <dbReference type="EMBL" id="OAY73279.1"/>
    </source>
</evidence>
<protein>
    <submittedName>
        <fullName evidence="2">Uncharacterized protein</fullName>
    </submittedName>
</protein>
<gene>
    <name evidence="2" type="ORF">ACMD2_02830</name>
</gene>
<proteinExistence type="predicted"/>
<comment type="caution">
    <text evidence="2">The sequence shown here is derived from an EMBL/GenBank/DDBJ whole genome shotgun (WGS) entry which is preliminary data.</text>
</comment>
<feature type="region of interest" description="Disordered" evidence="1">
    <location>
        <begin position="239"/>
        <end position="300"/>
    </location>
</feature>
<dbReference type="EMBL" id="LSRQ01002777">
    <property type="protein sequence ID" value="OAY73279.1"/>
    <property type="molecule type" value="Genomic_DNA"/>
</dbReference>
<reference evidence="2 3" key="1">
    <citation type="journal article" date="2016" name="DNA Res.">
        <title>The draft genome of MD-2 pineapple using hybrid error correction of long reads.</title>
        <authorList>
            <person name="Redwan R.M."/>
            <person name="Saidin A."/>
            <person name="Kumar S.V."/>
        </authorList>
    </citation>
    <scope>NUCLEOTIDE SEQUENCE [LARGE SCALE GENOMIC DNA]</scope>
    <source>
        <strain evidence="3">cv. MD2</strain>
        <tissue evidence="2">Leaf</tissue>
    </source>
</reference>
<sequence>MTKLVKHSQAESLRNSSMNRLMIRTSSPAGSDHGFVAKKPCSCPWISTSSTGFPSSLIFAAYSACRSRRRTGPVSNGPGIGLSGPNGLKSGWSLATVPVGHLQIQERVGRALQFRPGPDDEPADADRVQAGRPEPDGHVVGDVAPGRVAGDEDDAEVGGFRQPGVGSGAGFGLGFEPQERGSAVLDGGGEAVLGGEAVVGGDDEYAELGGEAEAAGVEVGPRPRADAEAAAVEVDEHGELFAEEEAVGRPSSPSESTGKMGAVAQELHDAAAVLDNDDDMAATEEEEEEEEEEEVVVVAK</sequence>
<accession>A0A199V875</accession>
<organism evidence="2 3">
    <name type="scientific">Ananas comosus</name>
    <name type="common">Pineapple</name>
    <name type="synonym">Ananas ananas</name>
    <dbReference type="NCBI Taxonomy" id="4615"/>
    <lineage>
        <taxon>Eukaryota</taxon>
        <taxon>Viridiplantae</taxon>
        <taxon>Streptophyta</taxon>
        <taxon>Embryophyta</taxon>
        <taxon>Tracheophyta</taxon>
        <taxon>Spermatophyta</taxon>
        <taxon>Magnoliopsida</taxon>
        <taxon>Liliopsida</taxon>
        <taxon>Poales</taxon>
        <taxon>Bromeliaceae</taxon>
        <taxon>Bromelioideae</taxon>
        <taxon>Ananas</taxon>
    </lineage>
</organism>
<evidence type="ECO:0000313" key="3">
    <source>
        <dbReference type="Proteomes" id="UP000092600"/>
    </source>
</evidence>
<name>A0A199V875_ANACO</name>
<dbReference type="AlphaFoldDB" id="A0A199V875"/>
<feature type="compositionally biased region" description="Basic and acidic residues" evidence="1">
    <location>
        <begin position="124"/>
        <end position="139"/>
    </location>
</feature>
<feature type="region of interest" description="Disordered" evidence="1">
    <location>
        <begin position="113"/>
        <end position="148"/>
    </location>
</feature>
<feature type="compositionally biased region" description="Acidic residues" evidence="1">
    <location>
        <begin position="275"/>
        <end position="300"/>
    </location>
</feature>
<evidence type="ECO:0000256" key="1">
    <source>
        <dbReference type="SAM" id="MobiDB-lite"/>
    </source>
</evidence>
<dbReference type="Proteomes" id="UP000092600">
    <property type="component" value="Unassembled WGS sequence"/>
</dbReference>